<sequence length="98" mass="11112">MRLIRVSGESMSPTLRDGDIILVKRIKPRSLRPGYIYVIQHSDLGQIIKRLDDFQDNRCLFSGDNPNSTPSAVIAPVDKHRVQERALLRIGPRGIHLL</sequence>
<gene>
    <name evidence="2" type="ORF">ENJ42_07295</name>
</gene>
<evidence type="ECO:0000313" key="2">
    <source>
        <dbReference type="EMBL" id="HHL43403.1"/>
    </source>
</evidence>
<proteinExistence type="predicted"/>
<accession>A0A7C5R187</accession>
<evidence type="ECO:0000259" key="1">
    <source>
        <dbReference type="Pfam" id="PF00717"/>
    </source>
</evidence>
<dbReference type="SUPFAM" id="SSF51306">
    <property type="entry name" value="LexA/Signal peptidase"/>
    <property type="match status" value="1"/>
</dbReference>
<protein>
    <recommendedName>
        <fullName evidence="1">Peptidase S24/S26A/S26B/S26C domain-containing protein</fullName>
    </recommendedName>
</protein>
<comment type="caution">
    <text evidence="2">The sequence shown here is derived from an EMBL/GenBank/DDBJ whole genome shotgun (WGS) entry which is preliminary data.</text>
</comment>
<dbReference type="InterPro" id="IPR015927">
    <property type="entry name" value="Peptidase_S24_S26A/B/C"/>
</dbReference>
<dbReference type="CDD" id="cd06462">
    <property type="entry name" value="Peptidase_S24_S26"/>
    <property type="match status" value="1"/>
</dbReference>
<feature type="domain" description="Peptidase S24/S26A/S26B/S26C" evidence="1">
    <location>
        <begin position="3"/>
        <end position="73"/>
    </location>
</feature>
<dbReference type="EMBL" id="DRMJ01000379">
    <property type="protein sequence ID" value="HHL43403.1"/>
    <property type="molecule type" value="Genomic_DNA"/>
</dbReference>
<reference evidence="2" key="1">
    <citation type="journal article" date="2020" name="mSystems">
        <title>Genome- and Community-Level Interaction Insights into Carbon Utilization and Element Cycling Functions of Hydrothermarchaeota in Hydrothermal Sediment.</title>
        <authorList>
            <person name="Zhou Z."/>
            <person name="Liu Y."/>
            <person name="Xu W."/>
            <person name="Pan J."/>
            <person name="Luo Z.H."/>
            <person name="Li M."/>
        </authorList>
    </citation>
    <scope>NUCLEOTIDE SEQUENCE [LARGE SCALE GENOMIC DNA]</scope>
    <source>
        <strain evidence="2">HyVt-485</strain>
    </source>
</reference>
<dbReference type="Pfam" id="PF00717">
    <property type="entry name" value="Peptidase_S24"/>
    <property type="match status" value="1"/>
</dbReference>
<dbReference type="Gene3D" id="2.10.109.10">
    <property type="entry name" value="Umud Fragment, subunit A"/>
    <property type="match status" value="1"/>
</dbReference>
<dbReference type="Proteomes" id="UP000885830">
    <property type="component" value="Unassembled WGS sequence"/>
</dbReference>
<organism evidence="2">
    <name type="scientific">Hellea balneolensis</name>
    <dbReference type="NCBI Taxonomy" id="287478"/>
    <lineage>
        <taxon>Bacteria</taxon>
        <taxon>Pseudomonadati</taxon>
        <taxon>Pseudomonadota</taxon>
        <taxon>Alphaproteobacteria</taxon>
        <taxon>Maricaulales</taxon>
        <taxon>Robiginitomaculaceae</taxon>
        <taxon>Hellea</taxon>
    </lineage>
</organism>
<dbReference type="InterPro" id="IPR036286">
    <property type="entry name" value="LexA/Signal_pep-like_sf"/>
</dbReference>
<name>A0A7C5R187_9PROT</name>
<dbReference type="AlphaFoldDB" id="A0A7C5R187"/>